<proteinExistence type="predicted"/>
<keyword evidence="1" id="KW-0812">Transmembrane</keyword>
<feature type="transmembrane region" description="Helical" evidence="1">
    <location>
        <begin position="186"/>
        <end position="204"/>
    </location>
</feature>
<sequence length="256" mass="30267">MVQMMTSLLWKSYHNKIYTYGIIIILMISLCFFQFQNQNFGKSNFWIWQLYLNSDLYTAIVGLPLLYSIGNYLISSFFFSSDLVIFRFKDKLRLFRNKLLIQFLFLVLFILLVNVIAMLISILSTKLNSNWTLDNIKGYSLAFSSRPYLKMPLLMQTTLTLFNFSSYLFFLLLFQFFLRLMFKAKSALVIVVMWIFLQSFFYKITNASSLLLFLPLSHYQVVNVTNVMQNVIYWVVLNGFGIALNHYCSKRLNIFD</sequence>
<protein>
    <submittedName>
        <fullName evidence="3">Uncharacterized protein</fullName>
    </submittedName>
</protein>
<dbReference type="Proteomes" id="UP000269148">
    <property type="component" value="Unassembled WGS sequence"/>
</dbReference>
<dbReference type="STRING" id="1346.BMF34_02440"/>
<evidence type="ECO:0000256" key="1">
    <source>
        <dbReference type="SAM" id="Phobius"/>
    </source>
</evidence>
<reference evidence="2 4" key="1">
    <citation type="journal article" date="2014" name="Genome Announc.">
        <title>Complete Genome Sequence of a Virulent Strain, Streptococcus iniae ISET0901, Isolated from Diseased Tilapia.</title>
        <authorList>
            <person name="Pridgeon J.W."/>
            <person name="Zhang D."/>
            <person name="Zhang L."/>
        </authorList>
    </citation>
    <scope>NUCLEOTIDE SEQUENCE [LARGE SCALE GENOMIC DNA]</scope>
    <source>
        <strain evidence="2 4">ISET0901</strain>
    </source>
</reference>
<feature type="transmembrane region" description="Helical" evidence="1">
    <location>
        <begin position="17"/>
        <end position="36"/>
    </location>
</feature>
<dbReference type="EMBL" id="CP007586">
    <property type="protein sequence ID" value="AHY15316.1"/>
    <property type="molecule type" value="Genomic_DNA"/>
</dbReference>
<evidence type="ECO:0000313" key="2">
    <source>
        <dbReference type="EMBL" id="AHY15316.1"/>
    </source>
</evidence>
<evidence type="ECO:0000313" key="3">
    <source>
        <dbReference type="EMBL" id="RLU58246.1"/>
    </source>
</evidence>
<name>A0A3L8GK35_STRIN</name>
<keyword evidence="1" id="KW-1133">Transmembrane helix</keyword>
<dbReference type="KEGG" id="siz:SI82_02550"/>
<dbReference type="KEGG" id="sio:DW64_02305"/>
<gene>
    <name evidence="3" type="ORF">DIY07_02475</name>
    <name evidence="2" type="ORF">DQ08_02315</name>
</gene>
<dbReference type="AlphaFoldDB" id="A0A3L8GK35"/>
<evidence type="ECO:0000313" key="5">
    <source>
        <dbReference type="Proteomes" id="UP000269148"/>
    </source>
</evidence>
<feature type="transmembrane region" description="Helical" evidence="1">
    <location>
        <begin position="153"/>
        <end position="174"/>
    </location>
</feature>
<dbReference type="EMBL" id="QLQD01000027">
    <property type="protein sequence ID" value="RLU58246.1"/>
    <property type="molecule type" value="Genomic_DNA"/>
</dbReference>
<dbReference type="Proteomes" id="UP000025245">
    <property type="component" value="Chromosome"/>
</dbReference>
<feature type="transmembrane region" description="Helical" evidence="1">
    <location>
        <begin position="231"/>
        <end position="248"/>
    </location>
</feature>
<feature type="transmembrane region" description="Helical" evidence="1">
    <location>
        <begin position="99"/>
        <end position="123"/>
    </location>
</feature>
<accession>A0A3L8GK35</accession>
<evidence type="ECO:0000313" key="4">
    <source>
        <dbReference type="Proteomes" id="UP000025245"/>
    </source>
</evidence>
<feature type="transmembrane region" description="Helical" evidence="1">
    <location>
        <begin position="56"/>
        <end position="79"/>
    </location>
</feature>
<dbReference type="KEGG" id="siq:DQ08_02315"/>
<organism evidence="3 5">
    <name type="scientific">Streptococcus iniae</name>
    <name type="common">Streptococcus shiloi</name>
    <dbReference type="NCBI Taxonomy" id="1346"/>
    <lineage>
        <taxon>Bacteria</taxon>
        <taxon>Bacillati</taxon>
        <taxon>Bacillota</taxon>
        <taxon>Bacilli</taxon>
        <taxon>Lactobacillales</taxon>
        <taxon>Streptococcaceae</taxon>
        <taxon>Streptococcus</taxon>
    </lineage>
</organism>
<reference evidence="3 5" key="2">
    <citation type="submission" date="2018-06" db="EMBL/GenBank/DDBJ databases">
        <title>Mutators as drivers of adaptation in pathogenic bacteria and a risk factor for host jumps and vaccine escape.</title>
        <authorList>
            <person name="Barnes A.C."/>
            <person name="Silayeva O."/>
        </authorList>
    </citation>
    <scope>NUCLEOTIDE SEQUENCE [LARGE SCALE GENOMIC DNA]</scope>
    <source>
        <strain evidence="3 5">QMA0445</strain>
    </source>
</reference>
<keyword evidence="1" id="KW-0472">Membrane</keyword>
<keyword evidence="4" id="KW-1185">Reference proteome</keyword>
<dbReference type="OrthoDB" id="10008890at2"/>